<evidence type="ECO:0000256" key="4">
    <source>
        <dbReference type="ARBA" id="ARBA00022801"/>
    </source>
</evidence>
<reference evidence="11 12" key="1">
    <citation type="submission" date="2020-08" db="EMBL/GenBank/DDBJ databases">
        <title>A Genomic Blueprint of the Chicken Gut Microbiome.</title>
        <authorList>
            <person name="Gilroy R."/>
            <person name="Ravi A."/>
            <person name="Getino M."/>
            <person name="Pursley I."/>
            <person name="Horton D.L."/>
            <person name="Alikhan N.-F."/>
            <person name="Baker D."/>
            <person name="Gharbi K."/>
            <person name="Hall N."/>
            <person name="Watson M."/>
            <person name="Adriaenssens E.M."/>
            <person name="Foster-Nyarko E."/>
            <person name="Jarju S."/>
            <person name="Secka A."/>
            <person name="Antonio M."/>
            <person name="Oren A."/>
            <person name="Chaudhuri R."/>
            <person name="La Ragione R.M."/>
            <person name="Hildebrand F."/>
            <person name="Pallen M.J."/>
        </authorList>
    </citation>
    <scope>NUCLEOTIDE SEQUENCE [LARGE SCALE GENOMIC DNA]</scope>
    <source>
        <strain evidence="11 12">Sa2BVA3</strain>
    </source>
</reference>
<dbReference type="RefSeq" id="WP_191728471.1">
    <property type="nucleotide sequence ID" value="NZ_JACSQJ010000001.1"/>
</dbReference>
<dbReference type="SUPFAM" id="SSF143081">
    <property type="entry name" value="BB1717-like"/>
    <property type="match status" value="1"/>
</dbReference>
<dbReference type="Pfam" id="PF02586">
    <property type="entry name" value="SRAP"/>
    <property type="match status" value="1"/>
</dbReference>
<dbReference type="EC" id="3.4.-.-" evidence="8"/>
<evidence type="ECO:0000256" key="9">
    <source>
        <dbReference type="SAM" id="Coils"/>
    </source>
</evidence>
<evidence type="ECO:0000256" key="6">
    <source>
        <dbReference type="ARBA" id="ARBA00023125"/>
    </source>
</evidence>
<proteinExistence type="inferred from homology"/>
<comment type="caution">
    <text evidence="11">The sequence shown here is derived from an EMBL/GenBank/DDBJ whole genome shotgun (WGS) entry which is preliminary data.</text>
</comment>
<feature type="coiled-coil region" evidence="9">
    <location>
        <begin position="74"/>
        <end position="127"/>
    </location>
</feature>
<dbReference type="Proteomes" id="UP000647183">
    <property type="component" value="Unassembled WGS sequence"/>
</dbReference>
<feature type="region of interest" description="Disordered" evidence="10">
    <location>
        <begin position="33"/>
        <end position="59"/>
    </location>
</feature>
<evidence type="ECO:0000256" key="7">
    <source>
        <dbReference type="ARBA" id="ARBA00023239"/>
    </source>
</evidence>
<keyword evidence="2 8" id="KW-0645">Protease</keyword>
<gene>
    <name evidence="11" type="ORF">H9645_03550</name>
</gene>
<evidence type="ECO:0000313" key="11">
    <source>
        <dbReference type="EMBL" id="MBD7987096.1"/>
    </source>
</evidence>
<keyword evidence="4 8" id="KW-0378">Hydrolase</keyword>
<comment type="similarity">
    <text evidence="1 8">Belongs to the SOS response-associated peptidase family.</text>
</comment>
<accession>A0ABR8UGH6</accession>
<dbReference type="InterPro" id="IPR003738">
    <property type="entry name" value="SRAP"/>
</dbReference>
<keyword evidence="12" id="KW-1185">Reference proteome</keyword>
<evidence type="ECO:0000313" key="12">
    <source>
        <dbReference type="Proteomes" id="UP000647183"/>
    </source>
</evidence>
<dbReference type="PANTHER" id="PTHR13604:SF0">
    <property type="entry name" value="ABASIC SITE PROCESSING PROTEIN HMCES"/>
    <property type="match status" value="1"/>
</dbReference>
<feature type="compositionally biased region" description="Low complexity" evidence="10">
    <location>
        <begin position="49"/>
        <end position="59"/>
    </location>
</feature>
<dbReference type="InterPro" id="IPR036590">
    <property type="entry name" value="SRAP-like"/>
</dbReference>
<evidence type="ECO:0000256" key="3">
    <source>
        <dbReference type="ARBA" id="ARBA00022763"/>
    </source>
</evidence>
<keyword evidence="9" id="KW-0175">Coiled coil</keyword>
<keyword evidence="6" id="KW-0238">DNA-binding</keyword>
<sequence>MCYSALIEADYRRYVRQFGASVSLEDFTAQAMADPGKGKRPKWPKGMRDAAAADPSPEAAQLRDAVRFWIAQDIAEAERELDKQRRRVADGQAALADKLTKKAADDVRIGSNKIEQLEARLVDLRRKEPKPRDSRIYPGYYAPVLVWQDGAPVVLPMRYQCRPAGKPEFYDRKFPGTYNARRDNLQGFWKSQFGKTHGVVLARAFYEHVEREGKDVVVEFRPQDHSEMLVACLWSSWIGPDGEELLSFAAITDDPPLEVSAAGHDRCIVPIRRENLDLWLIPDTSSVQDLYRVLDDRERPYYEHREAA</sequence>
<evidence type="ECO:0000256" key="1">
    <source>
        <dbReference type="ARBA" id="ARBA00008136"/>
    </source>
</evidence>
<evidence type="ECO:0000256" key="5">
    <source>
        <dbReference type="ARBA" id="ARBA00023124"/>
    </source>
</evidence>
<dbReference type="Gene3D" id="3.90.1680.10">
    <property type="entry name" value="SOS response associated peptidase-like"/>
    <property type="match status" value="1"/>
</dbReference>
<evidence type="ECO:0000256" key="10">
    <source>
        <dbReference type="SAM" id="MobiDB-lite"/>
    </source>
</evidence>
<keyword evidence="7" id="KW-0456">Lyase</keyword>
<organism evidence="11 12">
    <name type="scientific">Luteimonas colneyensis</name>
    <dbReference type="NCBI Taxonomy" id="2762230"/>
    <lineage>
        <taxon>Bacteria</taxon>
        <taxon>Pseudomonadati</taxon>
        <taxon>Pseudomonadota</taxon>
        <taxon>Gammaproteobacteria</taxon>
        <taxon>Lysobacterales</taxon>
        <taxon>Lysobacteraceae</taxon>
        <taxon>Luteimonas</taxon>
    </lineage>
</organism>
<keyword evidence="3" id="KW-0227">DNA damage</keyword>
<evidence type="ECO:0000256" key="8">
    <source>
        <dbReference type="RuleBase" id="RU364100"/>
    </source>
</evidence>
<name>A0ABR8UGH6_9GAMM</name>
<evidence type="ECO:0000256" key="2">
    <source>
        <dbReference type="ARBA" id="ARBA00022670"/>
    </source>
</evidence>
<protein>
    <recommendedName>
        <fullName evidence="8">Abasic site processing protein</fullName>
        <ecNumber evidence="8">3.4.-.-</ecNumber>
    </recommendedName>
</protein>
<keyword evidence="5" id="KW-0190">Covalent protein-DNA linkage</keyword>
<dbReference type="EMBL" id="JACSQJ010000001">
    <property type="protein sequence ID" value="MBD7987096.1"/>
    <property type="molecule type" value="Genomic_DNA"/>
</dbReference>
<dbReference type="PANTHER" id="PTHR13604">
    <property type="entry name" value="DC12-RELATED"/>
    <property type="match status" value="1"/>
</dbReference>